<protein>
    <submittedName>
        <fullName evidence="1">Uncharacterized protein</fullName>
    </submittedName>
</protein>
<reference evidence="1 2" key="1">
    <citation type="submission" date="2024-04" db="EMBL/GenBank/DDBJ databases">
        <title>Tritrichomonas musculus Genome.</title>
        <authorList>
            <person name="Alves-Ferreira E."/>
            <person name="Grigg M."/>
            <person name="Lorenzi H."/>
            <person name="Galac M."/>
        </authorList>
    </citation>
    <scope>NUCLEOTIDE SEQUENCE [LARGE SCALE GENOMIC DNA]</scope>
    <source>
        <strain evidence="1 2">EAF2021</strain>
    </source>
</reference>
<dbReference type="Proteomes" id="UP001470230">
    <property type="component" value="Unassembled WGS sequence"/>
</dbReference>
<sequence length="115" mass="13743">MLNLPSRQLINIEKRFLISKEKNQFALEVRNPDLIPKIIQIFKNRNLGLYLRLEGENFIWYEKPIYIHSLPNNIKNAKDVCDFINSIKYDFNDTLSIQNNYVVCKNNSQFILFFN</sequence>
<proteinExistence type="predicted"/>
<keyword evidence="2" id="KW-1185">Reference proteome</keyword>
<evidence type="ECO:0000313" key="2">
    <source>
        <dbReference type="Proteomes" id="UP001470230"/>
    </source>
</evidence>
<dbReference type="EMBL" id="JAPFFF010000024">
    <property type="protein sequence ID" value="KAK8850116.1"/>
    <property type="molecule type" value="Genomic_DNA"/>
</dbReference>
<gene>
    <name evidence="1" type="ORF">M9Y10_018227</name>
</gene>
<comment type="caution">
    <text evidence="1">The sequence shown here is derived from an EMBL/GenBank/DDBJ whole genome shotgun (WGS) entry which is preliminary data.</text>
</comment>
<organism evidence="1 2">
    <name type="scientific">Tritrichomonas musculus</name>
    <dbReference type="NCBI Taxonomy" id="1915356"/>
    <lineage>
        <taxon>Eukaryota</taxon>
        <taxon>Metamonada</taxon>
        <taxon>Parabasalia</taxon>
        <taxon>Tritrichomonadida</taxon>
        <taxon>Tritrichomonadidae</taxon>
        <taxon>Tritrichomonas</taxon>
    </lineage>
</organism>
<name>A0ABR2HN29_9EUKA</name>
<accession>A0ABR2HN29</accession>
<evidence type="ECO:0000313" key="1">
    <source>
        <dbReference type="EMBL" id="KAK8850116.1"/>
    </source>
</evidence>